<gene>
    <name evidence="1" type="ORF">H6G03_05350</name>
</gene>
<dbReference type="AlphaFoldDB" id="A0A926VBB1"/>
<organism evidence="1 2">
    <name type="scientific">Aerosakkonema funiforme FACHB-1375</name>
    <dbReference type="NCBI Taxonomy" id="2949571"/>
    <lineage>
        <taxon>Bacteria</taxon>
        <taxon>Bacillati</taxon>
        <taxon>Cyanobacteriota</taxon>
        <taxon>Cyanophyceae</taxon>
        <taxon>Oscillatoriophycideae</taxon>
        <taxon>Aerosakkonematales</taxon>
        <taxon>Aerosakkonemataceae</taxon>
        <taxon>Aerosakkonema</taxon>
    </lineage>
</organism>
<dbReference type="RefSeq" id="WP_190462830.1">
    <property type="nucleotide sequence ID" value="NZ_JACJPW010000009.1"/>
</dbReference>
<accession>A0A926VBB1</accession>
<reference evidence="1" key="1">
    <citation type="journal article" date="2015" name="ISME J.">
        <title>Draft Genome Sequence of Streptomyces incarnatus NRRL8089, which Produces the Nucleoside Antibiotic Sinefungin.</title>
        <authorList>
            <person name="Oshima K."/>
            <person name="Hattori M."/>
            <person name="Shimizu H."/>
            <person name="Fukuda K."/>
            <person name="Nemoto M."/>
            <person name="Inagaki K."/>
            <person name="Tamura T."/>
        </authorList>
    </citation>
    <scope>NUCLEOTIDE SEQUENCE</scope>
    <source>
        <strain evidence="1">FACHB-1375</strain>
    </source>
</reference>
<dbReference type="Proteomes" id="UP000641646">
    <property type="component" value="Unassembled WGS sequence"/>
</dbReference>
<evidence type="ECO:0000313" key="2">
    <source>
        <dbReference type="Proteomes" id="UP000641646"/>
    </source>
</evidence>
<comment type="caution">
    <text evidence="1">The sequence shown here is derived from an EMBL/GenBank/DDBJ whole genome shotgun (WGS) entry which is preliminary data.</text>
</comment>
<sequence>MVNTNPLIAQPPKEVPLKKAPLIRAIAQVRFPPILSIEKKDFVASFQEAIREKYPILQPEQTQGLVFGSQGVMQIAPQLTWRFVDLTNNWRVSLAPNFVALETTAYSSRRDFLERLESVLVALNNSFNPQIIERFGLRYIDRLVGQDAKDIGSLVKPEIAGIAATEFREYVQQTINESLFIMPEGGEQIIARWGIIPAGATFDPDAIEPIPEPSWILDLDMSLSKNREFSIEELMSESNRFAERIYTFFRWVVNDEFLRRFGGEL</sequence>
<keyword evidence="2" id="KW-1185">Reference proteome</keyword>
<dbReference type="InterPro" id="IPR026349">
    <property type="entry name" value="CHP04255"/>
</dbReference>
<proteinExistence type="predicted"/>
<dbReference type="EMBL" id="JACJPW010000009">
    <property type="protein sequence ID" value="MBD2180535.1"/>
    <property type="molecule type" value="Genomic_DNA"/>
</dbReference>
<name>A0A926VBB1_9CYAN</name>
<evidence type="ECO:0000313" key="1">
    <source>
        <dbReference type="EMBL" id="MBD2180535.1"/>
    </source>
</evidence>
<dbReference type="NCBIfam" id="TIGR04255">
    <property type="entry name" value="sporadTIGR04255"/>
    <property type="match status" value="1"/>
</dbReference>
<reference evidence="1" key="2">
    <citation type="submission" date="2020-08" db="EMBL/GenBank/DDBJ databases">
        <authorList>
            <person name="Chen M."/>
            <person name="Teng W."/>
            <person name="Zhao L."/>
            <person name="Hu C."/>
            <person name="Zhou Y."/>
            <person name="Han B."/>
            <person name="Song L."/>
            <person name="Shu W."/>
        </authorList>
    </citation>
    <scope>NUCLEOTIDE SEQUENCE</scope>
    <source>
        <strain evidence="1">FACHB-1375</strain>
    </source>
</reference>
<protein>
    <submittedName>
        <fullName evidence="1">TIGR04255 family protein</fullName>
    </submittedName>
</protein>